<evidence type="ECO:0000256" key="3">
    <source>
        <dbReference type="ARBA" id="ARBA00022989"/>
    </source>
</evidence>
<feature type="transmembrane region" description="Helical" evidence="5">
    <location>
        <begin position="343"/>
        <end position="360"/>
    </location>
</feature>
<dbReference type="PANTHER" id="PTHR47704:SF1">
    <property type="entry name" value="POTASSIUM TRANSPORTER KIMA"/>
    <property type="match status" value="1"/>
</dbReference>
<protein>
    <recommendedName>
        <fullName evidence="7">Amino acid permease</fullName>
    </recommendedName>
</protein>
<dbReference type="PANTHER" id="PTHR47704">
    <property type="entry name" value="POTASSIUM TRANSPORTER KIMA"/>
    <property type="match status" value="1"/>
</dbReference>
<organism evidence="6">
    <name type="scientific">Staphylococcus simulans</name>
    <dbReference type="NCBI Taxonomy" id="1286"/>
    <lineage>
        <taxon>Bacteria</taxon>
        <taxon>Bacillati</taxon>
        <taxon>Bacillota</taxon>
        <taxon>Bacilli</taxon>
        <taxon>Bacillales</taxon>
        <taxon>Staphylococcaceae</taxon>
        <taxon>Staphylococcus</taxon>
    </lineage>
</organism>
<feature type="transmembrane region" description="Helical" evidence="5">
    <location>
        <begin position="256"/>
        <end position="276"/>
    </location>
</feature>
<feature type="transmembrane region" description="Helical" evidence="5">
    <location>
        <begin position="314"/>
        <end position="337"/>
    </location>
</feature>
<feature type="transmembrane region" description="Helical" evidence="5">
    <location>
        <begin position="83"/>
        <end position="101"/>
    </location>
</feature>
<feature type="transmembrane region" description="Helical" evidence="5">
    <location>
        <begin position="113"/>
        <end position="132"/>
    </location>
</feature>
<comment type="subcellular location">
    <subcellularLocation>
        <location evidence="1">Membrane</location>
        <topology evidence="1">Multi-pass membrane protein</topology>
    </subcellularLocation>
</comment>
<sequence>MGGGAYTVTKYNLGEKLSLLAGGALLVDYTLTVAVSISSGADAFIAAFPALYHHKVLIACLLVIIILILNLRGVTDSATVLSFPVYLFIFGMLILIGYGAFKVVTGQTTPEVHASIGTAVPGVTLFLLLRAFSSGASSLTGIEAISNAVMDFKDPAPKNAVKTLIAMGTILALMLVGIVGLSYWYGIVPKLQTTVLSQLAAHVFGQNVAFYFIQASTVCILILAANTGFTAFPLLAANMAQDKYMPHMFTVRGDRLGYSNSMIILGGIAIVLIMLFKGRTDSLIPLYATGVFIPFTLAQYGMVVKWVKERPKGWFFKLIANAIGGTITLVVFMIFLITKFSQVWPILIFLPLVVMGLLRIRTHYHNIAEELRTDNFFKAMRHVDKNLALIPVSSVSSIVDKSIAYAKMTSDHIIAVHVSFDEHQDQKMLEKWQARYPNIRLVMLHSQYRSVVKPLARFIDKIRSKAENDRFVITVIVPQFITNKTWQNLLHNQTGILLRWTLFYQKNCILAMIPLKLKK</sequence>
<evidence type="ECO:0000256" key="5">
    <source>
        <dbReference type="SAM" id="Phobius"/>
    </source>
</evidence>
<dbReference type="EMBL" id="CACRUO010000033">
    <property type="protein sequence ID" value="VYU16667.1"/>
    <property type="molecule type" value="Genomic_DNA"/>
</dbReference>
<keyword evidence="4 5" id="KW-0472">Membrane</keyword>
<name>A0A6N3CSK8_STASI</name>
<proteinExistence type="predicted"/>
<dbReference type="InterPro" id="IPR002293">
    <property type="entry name" value="AA/rel_permease1"/>
</dbReference>
<dbReference type="GO" id="GO:0022857">
    <property type="term" value="F:transmembrane transporter activity"/>
    <property type="evidence" value="ECO:0007669"/>
    <property type="project" value="InterPro"/>
</dbReference>
<accession>A0A6N3CSK8</accession>
<keyword evidence="3 5" id="KW-1133">Transmembrane helix</keyword>
<reference evidence="6" key="1">
    <citation type="submission" date="2019-11" db="EMBL/GenBank/DDBJ databases">
        <authorList>
            <person name="Feng L."/>
        </authorList>
    </citation>
    <scope>NUCLEOTIDE SEQUENCE</scope>
    <source>
        <strain evidence="6">SsimulansLFYP27</strain>
    </source>
</reference>
<feature type="transmembrane region" description="Helical" evidence="5">
    <location>
        <begin position="282"/>
        <end position="302"/>
    </location>
</feature>
<feature type="transmembrane region" description="Helical" evidence="5">
    <location>
        <begin position="164"/>
        <end position="188"/>
    </location>
</feature>
<evidence type="ECO:0008006" key="7">
    <source>
        <dbReference type="Google" id="ProtNLM"/>
    </source>
</evidence>
<evidence type="ECO:0000256" key="2">
    <source>
        <dbReference type="ARBA" id="ARBA00022692"/>
    </source>
</evidence>
<feature type="transmembrane region" description="Helical" evidence="5">
    <location>
        <begin position="51"/>
        <end position="71"/>
    </location>
</feature>
<feature type="transmembrane region" description="Helical" evidence="5">
    <location>
        <begin position="208"/>
        <end position="235"/>
    </location>
</feature>
<feature type="transmembrane region" description="Helical" evidence="5">
    <location>
        <begin position="17"/>
        <end position="39"/>
    </location>
</feature>
<evidence type="ECO:0000313" key="6">
    <source>
        <dbReference type="EMBL" id="VYU16667.1"/>
    </source>
</evidence>
<dbReference type="InterPro" id="IPR053153">
    <property type="entry name" value="APC_K+_Transporter"/>
</dbReference>
<dbReference type="GO" id="GO:0016020">
    <property type="term" value="C:membrane"/>
    <property type="evidence" value="ECO:0007669"/>
    <property type="project" value="UniProtKB-SubCell"/>
</dbReference>
<dbReference type="AlphaFoldDB" id="A0A6N3CSK8"/>
<evidence type="ECO:0000256" key="1">
    <source>
        <dbReference type="ARBA" id="ARBA00004141"/>
    </source>
</evidence>
<dbReference type="Gene3D" id="1.20.1740.10">
    <property type="entry name" value="Amino acid/polyamine transporter I"/>
    <property type="match status" value="1"/>
</dbReference>
<dbReference type="Pfam" id="PF13520">
    <property type="entry name" value="AA_permease_2"/>
    <property type="match status" value="1"/>
</dbReference>
<gene>
    <name evidence="6" type="ORF">SSLFYP27_01579</name>
</gene>
<keyword evidence="2 5" id="KW-0812">Transmembrane</keyword>
<evidence type="ECO:0000256" key="4">
    <source>
        <dbReference type="ARBA" id="ARBA00023136"/>
    </source>
</evidence>